<dbReference type="CDD" id="cd14686">
    <property type="entry name" value="bZIP"/>
    <property type="match status" value="1"/>
</dbReference>
<dbReference type="GO" id="GO:0061817">
    <property type="term" value="P:endoplasmic reticulum-plasma membrane tethering"/>
    <property type="evidence" value="ECO:0007669"/>
    <property type="project" value="TreeGrafter"/>
</dbReference>
<dbReference type="EMBL" id="JAPTSV010000010">
    <property type="protein sequence ID" value="KAJ1523316.1"/>
    <property type="molecule type" value="Genomic_DNA"/>
</dbReference>
<proteinExistence type="inferred from homology"/>
<dbReference type="InterPro" id="IPR008962">
    <property type="entry name" value="PapD-like_sf"/>
</dbReference>
<dbReference type="InterPro" id="IPR016763">
    <property type="entry name" value="VAP"/>
</dbReference>
<evidence type="ECO:0000313" key="11">
    <source>
        <dbReference type="Proteomes" id="UP001075354"/>
    </source>
</evidence>
<dbReference type="Proteomes" id="UP001075354">
    <property type="component" value="Chromosome 10"/>
</dbReference>
<evidence type="ECO:0000256" key="5">
    <source>
        <dbReference type="ARBA" id="ARBA00023136"/>
    </source>
</evidence>
<dbReference type="GO" id="GO:0090158">
    <property type="term" value="P:endoplasmic reticulum membrane organization"/>
    <property type="evidence" value="ECO:0007669"/>
    <property type="project" value="TreeGrafter"/>
</dbReference>
<gene>
    <name evidence="10" type="ORF">ONE63_001190</name>
</gene>
<name>A0AAV7XDE1_9NEOP</name>
<dbReference type="Gene3D" id="2.60.40.10">
    <property type="entry name" value="Immunoglobulins"/>
    <property type="match status" value="1"/>
</dbReference>
<dbReference type="GO" id="GO:0033149">
    <property type="term" value="F:FFAT motif binding"/>
    <property type="evidence" value="ECO:0007669"/>
    <property type="project" value="TreeGrafter"/>
</dbReference>
<dbReference type="PANTHER" id="PTHR10809">
    <property type="entry name" value="VESICLE-ASSOCIATED MEMBRANE PROTEIN-ASSOCIATED PROTEIN"/>
    <property type="match status" value="1"/>
</dbReference>
<evidence type="ECO:0000313" key="10">
    <source>
        <dbReference type="EMBL" id="KAJ1523316.1"/>
    </source>
</evidence>
<dbReference type="PIRSF" id="PIRSF019693">
    <property type="entry name" value="VAMP-associated"/>
    <property type="match status" value="1"/>
</dbReference>
<keyword evidence="11" id="KW-1185">Reference proteome</keyword>
<dbReference type="InterPro" id="IPR000535">
    <property type="entry name" value="MSP_dom"/>
</dbReference>
<keyword evidence="4 8" id="KW-1133">Transmembrane helix</keyword>
<evidence type="ECO:0000256" key="1">
    <source>
        <dbReference type="ARBA" id="ARBA00004211"/>
    </source>
</evidence>
<evidence type="ECO:0000259" key="9">
    <source>
        <dbReference type="PROSITE" id="PS50202"/>
    </source>
</evidence>
<dbReference type="GO" id="GO:0005789">
    <property type="term" value="C:endoplasmic reticulum membrane"/>
    <property type="evidence" value="ECO:0007669"/>
    <property type="project" value="InterPro"/>
</dbReference>
<dbReference type="PROSITE" id="PS50202">
    <property type="entry name" value="MSP"/>
    <property type="match status" value="1"/>
</dbReference>
<evidence type="ECO:0000256" key="7">
    <source>
        <dbReference type="SAM" id="MobiDB-lite"/>
    </source>
</evidence>
<dbReference type="PANTHER" id="PTHR10809:SF6">
    <property type="entry name" value="AT11025P-RELATED"/>
    <property type="match status" value="1"/>
</dbReference>
<feature type="transmembrane region" description="Helical" evidence="8">
    <location>
        <begin position="226"/>
        <end position="245"/>
    </location>
</feature>
<evidence type="ECO:0000256" key="6">
    <source>
        <dbReference type="SAM" id="Coils"/>
    </source>
</evidence>
<feature type="compositionally biased region" description="Basic and acidic residues" evidence="7">
    <location>
        <begin position="142"/>
        <end position="161"/>
    </location>
</feature>
<keyword evidence="5 8" id="KW-0472">Membrane</keyword>
<dbReference type="Pfam" id="PF00635">
    <property type="entry name" value="Motile_Sperm"/>
    <property type="match status" value="1"/>
</dbReference>
<evidence type="ECO:0000256" key="4">
    <source>
        <dbReference type="ARBA" id="ARBA00022989"/>
    </source>
</evidence>
<reference evidence="10" key="1">
    <citation type="submission" date="2022-12" db="EMBL/GenBank/DDBJ databases">
        <title>Chromosome-level genome assembly of the bean flower thrips Megalurothrips usitatus.</title>
        <authorList>
            <person name="Ma L."/>
            <person name="Liu Q."/>
            <person name="Li H."/>
            <person name="Cai W."/>
        </authorList>
    </citation>
    <scope>NUCLEOTIDE SEQUENCE</scope>
    <source>
        <strain evidence="10">Cailab_2022a</strain>
    </source>
</reference>
<comment type="caution">
    <text evidence="10">The sequence shown here is derived from an EMBL/GenBank/DDBJ whole genome shotgun (WGS) entry which is preliminary data.</text>
</comment>
<feature type="domain" description="MSP" evidence="9">
    <location>
        <begin position="1"/>
        <end position="113"/>
    </location>
</feature>
<dbReference type="InterPro" id="IPR013783">
    <property type="entry name" value="Ig-like_fold"/>
</dbReference>
<dbReference type="AlphaFoldDB" id="A0AAV7XDE1"/>
<accession>A0AAV7XDE1</accession>
<feature type="compositionally biased region" description="Polar residues" evidence="7">
    <location>
        <begin position="121"/>
        <end position="141"/>
    </location>
</feature>
<feature type="coiled-coil region" evidence="6">
    <location>
        <begin position="163"/>
        <end position="190"/>
    </location>
</feature>
<organism evidence="10 11">
    <name type="scientific">Megalurothrips usitatus</name>
    <name type="common">bean blossom thrips</name>
    <dbReference type="NCBI Taxonomy" id="439358"/>
    <lineage>
        <taxon>Eukaryota</taxon>
        <taxon>Metazoa</taxon>
        <taxon>Ecdysozoa</taxon>
        <taxon>Arthropoda</taxon>
        <taxon>Hexapoda</taxon>
        <taxon>Insecta</taxon>
        <taxon>Pterygota</taxon>
        <taxon>Neoptera</taxon>
        <taxon>Paraneoptera</taxon>
        <taxon>Thysanoptera</taxon>
        <taxon>Terebrantia</taxon>
        <taxon>Thripoidea</taxon>
        <taxon>Thripidae</taxon>
        <taxon>Megalurothrips</taxon>
    </lineage>
</organism>
<evidence type="ECO:0000256" key="2">
    <source>
        <dbReference type="ARBA" id="ARBA00008932"/>
    </source>
</evidence>
<sequence>MEIWLSVAGTFTYPITSYIKLTNPSDRKVGFKIKTTAPKKYCVRPNSGVLNAREFADIAVSLQAHDFDQSEKNKHKFMVQTMFVPEGEINFESLWKDVKEDAVMGTKLKCVFERMDTNSTGVGTGSAIESSNAAVTSSAPTSHEDKTKRIGDSPSVHHPEGELQKAAKEVKQLREDESNLRQENMLLKEEVLRLQLLCKGAEGHGPSAPMRQPPATMQQAQPVQPVMLIIAIVVGMLGIVLGKFIL</sequence>
<dbReference type="GO" id="GO:0005886">
    <property type="term" value="C:plasma membrane"/>
    <property type="evidence" value="ECO:0007669"/>
    <property type="project" value="TreeGrafter"/>
</dbReference>
<protein>
    <recommendedName>
        <fullName evidence="9">MSP domain-containing protein</fullName>
    </recommendedName>
</protein>
<comment type="similarity">
    <text evidence="2">Belongs to the VAMP-associated protein (VAP) (TC 9.B.17) family.</text>
</comment>
<keyword evidence="3 8" id="KW-0812">Transmembrane</keyword>
<keyword evidence="6" id="KW-0175">Coiled coil</keyword>
<evidence type="ECO:0000256" key="8">
    <source>
        <dbReference type="SAM" id="Phobius"/>
    </source>
</evidence>
<feature type="region of interest" description="Disordered" evidence="7">
    <location>
        <begin position="121"/>
        <end position="161"/>
    </location>
</feature>
<dbReference type="SUPFAM" id="SSF49354">
    <property type="entry name" value="PapD-like"/>
    <property type="match status" value="1"/>
</dbReference>
<evidence type="ECO:0000256" key="3">
    <source>
        <dbReference type="ARBA" id="ARBA00022692"/>
    </source>
</evidence>
<comment type="subcellular location">
    <subcellularLocation>
        <location evidence="1">Membrane</location>
        <topology evidence="1">Single-pass type IV membrane protein</topology>
    </subcellularLocation>
</comment>